<gene>
    <name evidence="6" type="ORF">RHTO0S_20e00122g</name>
</gene>
<evidence type="ECO:0000256" key="3">
    <source>
        <dbReference type="SAM" id="Coils"/>
    </source>
</evidence>
<keyword evidence="3" id="KW-0175">Coiled coil</keyword>
<feature type="compositionally biased region" description="Polar residues" evidence="4">
    <location>
        <begin position="125"/>
        <end position="152"/>
    </location>
</feature>
<feature type="coiled-coil region" evidence="3">
    <location>
        <begin position="1085"/>
        <end position="1176"/>
    </location>
</feature>
<protein>
    <submittedName>
        <fullName evidence="6">RHTO0S20e00122g1_1</fullName>
    </submittedName>
</protein>
<dbReference type="GO" id="GO:0005815">
    <property type="term" value="C:microtubule organizing center"/>
    <property type="evidence" value="ECO:0007669"/>
    <property type="project" value="InterPro"/>
</dbReference>
<keyword evidence="2" id="KW-0963">Cytoplasm</keyword>
<dbReference type="Pfam" id="PF07989">
    <property type="entry name" value="Cnn_1N"/>
    <property type="match status" value="1"/>
</dbReference>
<feature type="compositionally biased region" description="Basic and acidic residues" evidence="4">
    <location>
        <begin position="506"/>
        <end position="523"/>
    </location>
</feature>
<feature type="domain" description="Centrosomin N-terminal motif 1" evidence="5">
    <location>
        <begin position="234"/>
        <end position="306"/>
    </location>
</feature>
<dbReference type="EMBL" id="LK052955">
    <property type="protein sequence ID" value="CDR48730.1"/>
    <property type="molecule type" value="Genomic_DNA"/>
</dbReference>
<dbReference type="Gene3D" id="1.10.287.1490">
    <property type="match status" value="2"/>
</dbReference>
<organism evidence="6">
    <name type="scientific">Rhodotorula toruloides</name>
    <name type="common">Yeast</name>
    <name type="synonym">Rhodosporidium toruloides</name>
    <dbReference type="NCBI Taxonomy" id="5286"/>
    <lineage>
        <taxon>Eukaryota</taxon>
        <taxon>Fungi</taxon>
        <taxon>Dikarya</taxon>
        <taxon>Basidiomycota</taxon>
        <taxon>Pucciniomycotina</taxon>
        <taxon>Microbotryomycetes</taxon>
        <taxon>Sporidiobolales</taxon>
        <taxon>Sporidiobolaceae</taxon>
        <taxon>Rhodotorula</taxon>
    </lineage>
</organism>
<dbReference type="PANTHER" id="PTHR43941">
    <property type="entry name" value="STRUCTURAL MAINTENANCE OF CHROMOSOMES PROTEIN 2"/>
    <property type="match status" value="1"/>
</dbReference>
<dbReference type="AlphaFoldDB" id="A0A061BFF9"/>
<dbReference type="OrthoDB" id="10255000at2759"/>
<feature type="region of interest" description="Disordered" evidence="4">
    <location>
        <begin position="51"/>
        <end position="231"/>
    </location>
</feature>
<feature type="compositionally biased region" description="Basic and acidic residues" evidence="4">
    <location>
        <begin position="165"/>
        <end position="179"/>
    </location>
</feature>
<evidence type="ECO:0000256" key="4">
    <source>
        <dbReference type="SAM" id="MobiDB-lite"/>
    </source>
</evidence>
<evidence type="ECO:0000313" key="6">
    <source>
        <dbReference type="EMBL" id="CDR48730.1"/>
    </source>
</evidence>
<accession>A0A061BFF9</accession>
<feature type="region of interest" description="Disordered" evidence="4">
    <location>
        <begin position="485"/>
        <end position="525"/>
    </location>
</feature>
<evidence type="ECO:0000256" key="2">
    <source>
        <dbReference type="ARBA" id="ARBA00022490"/>
    </source>
</evidence>
<name>A0A061BFF9_RHOTO</name>
<feature type="region of interest" description="Disordered" evidence="4">
    <location>
        <begin position="316"/>
        <end position="350"/>
    </location>
</feature>
<feature type="compositionally biased region" description="Acidic residues" evidence="4">
    <location>
        <begin position="71"/>
        <end position="82"/>
    </location>
</feature>
<dbReference type="SUPFAM" id="SSF57997">
    <property type="entry name" value="Tropomyosin"/>
    <property type="match status" value="1"/>
</dbReference>
<sequence>MAAALDASLASSTASAAAAAAPRPDLTLPSFASSFRSEYYEKPPPGITQADWIRLARRGTDRADETSAAGDGDDASSLLDEEMPARNGAGGRMDASYEDEEDSLGYGAQGARAASALSSRTAGSNTTGSRHASASTAVTSQPSPSSRTTFDESATADDVSVSTEMDSRRRAPEPRRVDSLMDLSSATTTQTADESSLSNMYGGAGLGGSMAPSQQKKGGAGKDRLKAPGGGAMSLREQEKVIDELKKDNFSLKLKLHFYEQRLEKMAPSAVEQALRENIQLKVEFQTLRTELKRYKKLLIEGDKAIQNLTRERDEALQGAKGKGRASLGGNASARERELEKRLQEQEEQRDLWERKARELHKENKQMRGGAGADEVEDLRNRLSDADSESDLLRRQLTDAHDELDELRQEVADMRIELADQVDRSGVSDGRGAGRVRQEVEKLEQDNATLRSQLSAQLTMLSTRNDEKNELQAQVEDLKAELDAVEGELEAERRERQRSRGMGVDGGDREELEKELDSHRDRASSLALELEDVRAALDAKEREIEELLAELDEREQVHQEELGKVADEWRDEVEDAREREREARQALVEKDADVEELADKVEALVRKVAEKDAELQAEQDETAALTHDLKKLGAQIFQLEEEADEKDKEVDELRRELEAVDKELENKVSVHEQVVSALKEKLSGHKSRLSELTIQHESSTNEAAFLRSKVEDLALAHGKLEEQTRSDAAEKERLQSEADEIMRALHKEEEDREAIEAELSSVRANVQRLQGVLQDREKDVVDLQRALNGLEASSRRMGQDASSDKIALELEIDRVKRDLARAQQDAQLTREELDERIAESREKDVKIANLDAEKKDLSMQLASLRQTHITLSDKHDVATKTLRETQQELNNARDRLRHVEDQLNTDHRSLTKTENQYRDQLNERNTLLLTVYQAVDKIAGSDKRKSPSLAEPPKPFSNFPVFHERLLDRLKSVNQLHMSFERRTKELENKFFDQLQALKRQQDNRHKQLDRFEASLKTATEAQRQWRQRVQQKTLELENAKAEVASLQSQLGSLRRSPNPNASPNPNSPRLPGSPSSESALLARLRTAESSVSTLQRRLTATQAQLHDAEQRLGEQRSKYGVAEGKWEARVRELEQRVRNAEEKVKRERQGAKERVGELEAEARRLRENITDAARRAQQLDGVIDSQAKKTPASSA</sequence>
<feature type="compositionally biased region" description="Basic and acidic residues" evidence="4">
    <location>
        <begin position="334"/>
        <end position="350"/>
    </location>
</feature>
<feature type="region of interest" description="Disordered" evidence="4">
    <location>
        <begin position="1046"/>
        <end position="1079"/>
    </location>
</feature>
<proteinExistence type="predicted"/>
<feature type="coiled-coil region" evidence="3">
    <location>
        <begin position="731"/>
        <end position="902"/>
    </location>
</feature>
<comment type="subcellular location">
    <subcellularLocation>
        <location evidence="1">Cytoplasm</location>
    </subcellularLocation>
</comment>
<feature type="compositionally biased region" description="Low complexity" evidence="4">
    <location>
        <begin position="1046"/>
        <end position="1060"/>
    </location>
</feature>
<dbReference type="GO" id="GO:0005737">
    <property type="term" value="C:cytoplasm"/>
    <property type="evidence" value="ECO:0007669"/>
    <property type="project" value="UniProtKB-SubCell"/>
</dbReference>
<feature type="compositionally biased region" description="Low complexity" evidence="4">
    <location>
        <begin position="105"/>
        <end position="124"/>
    </location>
</feature>
<reference evidence="6" key="1">
    <citation type="journal article" date="2014" name="Genome Announc.">
        <title>Draft genome sequence of Rhodosporidium toruloides CECT1137, an oleaginous yeast of biotechnological interest.</title>
        <authorList>
            <person name="Morin N."/>
            <person name="Calcas X."/>
            <person name="Devillers H."/>
            <person name="Durrens P."/>
            <person name="Sherman D.J."/>
            <person name="Nicaud J.-M."/>
            <person name="Neuveglise C."/>
        </authorList>
    </citation>
    <scope>NUCLEOTIDE SEQUENCE</scope>
    <source>
        <strain evidence="6">CECT1137</strain>
    </source>
</reference>
<dbReference type="InterPro" id="IPR012943">
    <property type="entry name" value="Cnn_1N"/>
</dbReference>
<feature type="compositionally biased region" description="Polar residues" evidence="4">
    <location>
        <begin position="182"/>
        <end position="199"/>
    </location>
</feature>
<evidence type="ECO:0000256" key="1">
    <source>
        <dbReference type="ARBA" id="ARBA00004496"/>
    </source>
</evidence>
<evidence type="ECO:0000259" key="5">
    <source>
        <dbReference type="Pfam" id="PF07989"/>
    </source>
</evidence>
<dbReference type="PANTHER" id="PTHR43941:SF1">
    <property type="entry name" value="STRUCTURAL MAINTENANCE OF CHROMOSOMES PROTEIN 2"/>
    <property type="match status" value="1"/>
</dbReference>